<dbReference type="AlphaFoldDB" id="F9FNM4"/>
<evidence type="ECO:0000259" key="2">
    <source>
        <dbReference type="Pfam" id="PF20248"/>
    </source>
</evidence>
<protein>
    <recommendedName>
        <fullName evidence="2">DUF6603 domain-containing protein</fullName>
    </recommendedName>
</protein>
<evidence type="ECO:0000256" key="1">
    <source>
        <dbReference type="SAM" id="MobiDB-lite"/>
    </source>
</evidence>
<evidence type="ECO:0000313" key="3">
    <source>
        <dbReference type="EMBL" id="EGU81494.1"/>
    </source>
</evidence>
<feature type="compositionally biased region" description="Polar residues" evidence="1">
    <location>
        <begin position="411"/>
        <end position="429"/>
    </location>
</feature>
<proteinExistence type="predicted"/>
<feature type="region of interest" description="Disordered" evidence="1">
    <location>
        <begin position="471"/>
        <end position="524"/>
    </location>
</feature>
<gene>
    <name evidence="3" type="ORF">FOXB_08004</name>
</gene>
<feature type="region of interest" description="Disordered" evidence="1">
    <location>
        <begin position="408"/>
        <end position="429"/>
    </location>
</feature>
<dbReference type="Pfam" id="PF20248">
    <property type="entry name" value="DUF6603"/>
    <property type="match status" value="1"/>
</dbReference>
<organism evidence="3">
    <name type="scientific">Fusarium oxysporum (strain Fo5176)</name>
    <name type="common">Fusarium vascular wilt</name>
    <dbReference type="NCBI Taxonomy" id="660025"/>
    <lineage>
        <taxon>Eukaryota</taxon>
        <taxon>Fungi</taxon>
        <taxon>Dikarya</taxon>
        <taxon>Ascomycota</taxon>
        <taxon>Pezizomycotina</taxon>
        <taxon>Sordariomycetes</taxon>
        <taxon>Hypocreomycetidae</taxon>
        <taxon>Hypocreales</taxon>
        <taxon>Nectriaceae</taxon>
        <taxon>Fusarium</taxon>
        <taxon>Fusarium oxysporum species complex</taxon>
    </lineage>
</organism>
<dbReference type="STRING" id="660025.F9FNM4"/>
<sequence>MGPTESYSIMEMLCDGCSMVRREMVSQSTGPHHKPVVAFPVLASPSSSGSGTLGDTYWAAAGMTIDAFQMISLHAVAVVMFGQSVKLGIYAVALIDIPNAKSPVKFVHVELGIGVAVDFDYGTMRVEGQLSPKSFILDPNCHLTGGFALFYWFDATHADKSLVSNFVFTLGGYHQAFRIPDTFSAGPIEAWFDAFANFLINYKPFHFASSAGIYVGVRFNIDALFIHTHISVEVGADLFMWGPPLAGRVHVDIKVAKFDINFGADKGDEKEANIEEFYYLVLQASSQQSKSRAAEEDRALIAEGEEDILPGDLNQGHTFLATSGLLNNSSSTGRVQNADWVVRGGSFSFVVGCKMAVQDAQLVDENGKAMTKSEMKIEIVQDGVVHAKWGMTQEYKQVPTGLWAKCKSSEPMMSQDPTKSSQGNNIDDLLDNNSASLKLMVGVLMEGPPAIMSEDTPKAFNILAQGERVLKAKKPFPETESPEGDWNPDKPKDGAEQWNDVHNKWSSPEWNEGRGDVQQTFVDS</sequence>
<dbReference type="PaxDb" id="5507-FOXG_12008P0"/>
<feature type="compositionally biased region" description="Basic and acidic residues" evidence="1">
    <location>
        <begin position="487"/>
        <end position="503"/>
    </location>
</feature>
<reference evidence="3" key="1">
    <citation type="journal article" date="2012" name="Mol. Plant Microbe Interact.">
        <title>A highly conserved effector in Fusarium oxysporum is required for full virulence on Arabidopsis.</title>
        <authorList>
            <person name="Thatcher L.F."/>
            <person name="Gardiner D.M."/>
            <person name="Kazan K."/>
            <person name="Manners J."/>
        </authorList>
    </citation>
    <scope>NUCLEOTIDE SEQUENCE [LARGE SCALE GENOMIC DNA]</scope>
    <source>
        <strain evidence="3">Fo5176</strain>
    </source>
</reference>
<dbReference type="InterPro" id="IPR046538">
    <property type="entry name" value="DUF6603"/>
</dbReference>
<dbReference type="OrthoDB" id="5352492at2759"/>
<dbReference type="EMBL" id="AFQF01002431">
    <property type="protein sequence ID" value="EGU81494.1"/>
    <property type="molecule type" value="Genomic_DNA"/>
</dbReference>
<accession>F9FNM4</accession>
<feature type="domain" description="DUF6603" evidence="2">
    <location>
        <begin position="55"/>
        <end position="183"/>
    </location>
</feature>
<name>F9FNM4_FUSOF</name>
<comment type="caution">
    <text evidence="3">The sequence shown here is derived from an EMBL/GenBank/DDBJ whole genome shotgun (WGS) entry which is preliminary data.</text>
</comment>